<keyword evidence="16" id="KW-0472">Membrane</keyword>
<name>A0A495IT11_WILMA</name>
<keyword evidence="16" id="KW-1133">Transmembrane helix</keyword>
<evidence type="ECO:0000313" key="19">
    <source>
        <dbReference type="Proteomes" id="UP000274762"/>
    </source>
</evidence>
<dbReference type="SMART" id="SM00387">
    <property type="entry name" value="HATPase_c"/>
    <property type="match status" value="1"/>
</dbReference>
<dbReference type="GO" id="GO:0046983">
    <property type="term" value="F:protein dimerization activity"/>
    <property type="evidence" value="ECO:0007669"/>
    <property type="project" value="InterPro"/>
</dbReference>
<evidence type="ECO:0000256" key="10">
    <source>
        <dbReference type="ARBA" id="ARBA00022777"/>
    </source>
</evidence>
<dbReference type="InterPro" id="IPR004358">
    <property type="entry name" value="Sig_transdc_His_kin-like_C"/>
</dbReference>
<dbReference type="Pfam" id="PF02518">
    <property type="entry name" value="HATPase_c"/>
    <property type="match status" value="1"/>
</dbReference>
<keyword evidence="13" id="KW-0411">Iron-sulfur</keyword>
<proteinExistence type="predicted"/>
<feature type="transmembrane region" description="Helical" evidence="16">
    <location>
        <begin position="135"/>
        <end position="158"/>
    </location>
</feature>
<evidence type="ECO:0000256" key="11">
    <source>
        <dbReference type="ARBA" id="ARBA00023004"/>
    </source>
</evidence>
<dbReference type="Proteomes" id="UP000274762">
    <property type="component" value="Unassembled WGS sequence"/>
</dbReference>
<evidence type="ECO:0000256" key="6">
    <source>
        <dbReference type="ARBA" id="ARBA00022485"/>
    </source>
</evidence>
<evidence type="ECO:0000256" key="12">
    <source>
        <dbReference type="ARBA" id="ARBA00023012"/>
    </source>
</evidence>
<dbReference type="GO" id="GO:0016020">
    <property type="term" value="C:membrane"/>
    <property type="evidence" value="ECO:0007669"/>
    <property type="project" value="InterPro"/>
</dbReference>
<dbReference type="SUPFAM" id="SSF55874">
    <property type="entry name" value="ATPase domain of HSP90 chaperone/DNA topoisomerase II/histidine kinase"/>
    <property type="match status" value="1"/>
</dbReference>
<gene>
    <name evidence="18" type="ORF">DFJ75_4950</name>
</gene>
<dbReference type="GO" id="GO:0051539">
    <property type="term" value="F:4 iron, 4 sulfur cluster binding"/>
    <property type="evidence" value="ECO:0007669"/>
    <property type="project" value="UniProtKB-KW"/>
</dbReference>
<dbReference type="RefSeq" id="WP_062800703.1">
    <property type="nucleotide sequence ID" value="NZ_CBCRXS010000019.1"/>
</dbReference>
<keyword evidence="8" id="KW-0808">Transferase</keyword>
<dbReference type="InterPro" id="IPR050482">
    <property type="entry name" value="Sensor_HK_TwoCompSys"/>
</dbReference>
<dbReference type="InterPro" id="IPR011712">
    <property type="entry name" value="Sig_transdc_His_kin_sub3_dim/P"/>
</dbReference>
<dbReference type="GO" id="GO:0005737">
    <property type="term" value="C:cytoplasm"/>
    <property type="evidence" value="ECO:0007669"/>
    <property type="project" value="UniProtKB-SubCell"/>
</dbReference>
<evidence type="ECO:0000313" key="18">
    <source>
        <dbReference type="EMBL" id="RKR79810.1"/>
    </source>
</evidence>
<feature type="transmembrane region" description="Helical" evidence="16">
    <location>
        <begin position="42"/>
        <end position="60"/>
    </location>
</feature>
<comment type="function">
    <text evidence="14">Member of the two-component regulatory system NreB/NreC involved in the control of dissimilatory nitrate/nitrite reduction in response to oxygen. NreB functions as a direct oxygen sensor histidine kinase which is autophosphorylated, in the absence of oxygen, probably at the conserved histidine residue, and transfers its phosphate group probably to a conserved aspartate residue of NreC. NreB/NreC activates the expression of the nitrate (narGHJI) and nitrite (nir) reductase operons, as well as the putative nitrate transporter gene narT.</text>
</comment>
<evidence type="ECO:0000256" key="14">
    <source>
        <dbReference type="ARBA" id="ARBA00024827"/>
    </source>
</evidence>
<feature type="domain" description="Histidine kinase" evidence="17">
    <location>
        <begin position="194"/>
        <end position="391"/>
    </location>
</feature>
<evidence type="ECO:0000256" key="3">
    <source>
        <dbReference type="ARBA" id="ARBA00004496"/>
    </source>
</evidence>
<dbReference type="GO" id="GO:0000155">
    <property type="term" value="F:phosphorelay sensor kinase activity"/>
    <property type="evidence" value="ECO:0007669"/>
    <property type="project" value="InterPro"/>
</dbReference>
<dbReference type="PROSITE" id="PS50109">
    <property type="entry name" value="HIS_KIN"/>
    <property type="match status" value="1"/>
</dbReference>
<evidence type="ECO:0000256" key="4">
    <source>
        <dbReference type="ARBA" id="ARBA00012438"/>
    </source>
</evidence>
<dbReference type="Gene3D" id="1.20.5.1930">
    <property type="match status" value="1"/>
</dbReference>
<evidence type="ECO:0000256" key="15">
    <source>
        <dbReference type="ARBA" id="ARBA00030800"/>
    </source>
</evidence>
<evidence type="ECO:0000259" key="17">
    <source>
        <dbReference type="PROSITE" id="PS50109"/>
    </source>
</evidence>
<evidence type="ECO:0000256" key="8">
    <source>
        <dbReference type="ARBA" id="ARBA00022679"/>
    </source>
</evidence>
<dbReference type="InterPro" id="IPR017205">
    <property type="entry name" value="Sig_transdc_His_kinase_ChrS"/>
</dbReference>
<evidence type="ECO:0000256" key="9">
    <source>
        <dbReference type="ARBA" id="ARBA00022723"/>
    </source>
</evidence>
<organism evidence="18 19">
    <name type="scientific">Williamsia marianensis</name>
    <dbReference type="NCBI Taxonomy" id="85044"/>
    <lineage>
        <taxon>Bacteria</taxon>
        <taxon>Bacillati</taxon>
        <taxon>Actinomycetota</taxon>
        <taxon>Actinomycetes</taxon>
        <taxon>Mycobacteriales</taxon>
        <taxon>Nocardiaceae</taxon>
        <taxon>Williamsia</taxon>
    </lineage>
</organism>
<evidence type="ECO:0000256" key="2">
    <source>
        <dbReference type="ARBA" id="ARBA00001966"/>
    </source>
</evidence>
<accession>A0A495IT11</accession>
<dbReference type="PRINTS" id="PR00344">
    <property type="entry name" value="BCTRLSENSOR"/>
</dbReference>
<keyword evidence="6" id="KW-0004">4Fe-4S</keyword>
<feature type="transmembrane region" description="Helical" evidence="16">
    <location>
        <begin position="72"/>
        <end position="96"/>
    </location>
</feature>
<keyword evidence="16" id="KW-0812">Transmembrane</keyword>
<evidence type="ECO:0000256" key="7">
    <source>
        <dbReference type="ARBA" id="ARBA00022490"/>
    </source>
</evidence>
<dbReference type="Gene3D" id="3.30.565.10">
    <property type="entry name" value="Histidine kinase-like ATPase, C-terminal domain"/>
    <property type="match status" value="1"/>
</dbReference>
<feature type="transmembrane region" description="Helical" evidence="16">
    <location>
        <begin position="108"/>
        <end position="128"/>
    </location>
</feature>
<dbReference type="AlphaFoldDB" id="A0A495IT11"/>
<dbReference type="PANTHER" id="PTHR24421:SF62">
    <property type="entry name" value="SENSORY TRANSDUCTION HISTIDINE KINASE"/>
    <property type="match status" value="1"/>
</dbReference>
<comment type="subcellular location">
    <subcellularLocation>
        <location evidence="3">Cytoplasm</location>
    </subcellularLocation>
</comment>
<comment type="cofactor">
    <cofactor evidence="2">
        <name>[4Fe-4S] cluster</name>
        <dbReference type="ChEBI" id="CHEBI:49883"/>
    </cofactor>
</comment>
<dbReference type="CDD" id="cd16917">
    <property type="entry name" value="HATPase_UhpB-NarQ-NarX-like"/>
    <property type="match status" value="1"/>
</dbReference>
<dbReference type="EMBL" id="RBKV01000002">
    <property type="protein sequence ID" value="RKR79810.1"/>
    <property type="molecule type" value="Genomic_DNA"/>
</dbReference>
<dbReference type="InterPro" id="IPR005467">
    <property type="entry name" value="His_kinase_dom"/>
</dbReference>
<dbReference type="PIRSF" id="PIRSF037434">
    <property type="entry name" value="STHK_ChrS"/>
    <property type="match status" value="1"/>
</dbReference>
<sequence>MDPSTLAPVMRSLRGCLHLMMGALLTLSVVRAVQQRGPHLAIVIVLAVALGVIYSVGAAWPRVRNSGATAAGWLLAVGAAWAALLVVSPEAVYLAFPLFFLELHLLSTRWGLTAVVVTTITAIAGFCWHQGGFAVGAVVGPSLGAAVAIAVVLGYQALYRESEQRRTLIEELTAARGELAAAEHEAGVLAERERLAREIHDTLAQGLSSIHLLLRAAERLLPERPDEANKHVVQARVTASSNLEEARRFVRALTPPDLENGSLPSALERLCARTSAATGLPVDWQLSGVPVPLQTAHEVALLRIAQSALANATQHADATRAAVTLSYMDTEVALDVVDDGAGFEPDTVSKGDRGFGLPGMRARADALRGTLAVESGHGEGTAVAITVPLQVRT</sequence>
<evidence type="ECO:0000256" key="1">
    <source>
        <dbReference type="ARBA" id="ARBA00000085"/>
    </source>
</evidence>
<dbReference type="PANTHER" id="PTHR24421">
    <property type="entry name" value="NITRATE/NITRITE SENSOR PROTEIN NARX-RELATED"/>
    <property type="match status" value="1"/>
</dbReference>
<dbReference type="InterPro" id="IPR036890">
    <property type="entry name" value="HATPase_C_sf"/>
</dbReference>
<dbReference type="Pfam" id="PF07730">
    <property type="entry name" value="HisKA_3"/>
    <property type="match status" value="1"/>
</dbReference>
<dbReference type="InterPro" id="IPR003594">
    <property type="entry name" value="HATPase_dom"/>
</dbReference>
<evidence type="ECO:0000256" key="13">
    <source>
        <dbReference type="ARBA" id="ARBA00023014"/>
    </source>
</evidence>
<evidence type="ECO:0000256" key="5">
    <source>
        <dbReference type="ARBA" id="ARBA00017322"/>
    </source>
</evidence>
<dbReference type="EC" id="2.7.13.3" evidence="4"/>
<keyword evidence="12" id="KW-0902">Two-component regulatory system</keyword>
<keyword evidence="9" id="KW-0479">Metal-binding</keyword>
<reference evidence="18 19" key="1">
    <citation type="submission" date="2018-10" db="EMBL/GenBank/DDBJ databases">
        <title>Sequencing the genomes of 1000 actinobacteria strains.</title>
        <authorList>
            <person name="Klenk H.-P."/>
        </authorList>
    </citation>
    <scope>NUCLEOTIDE SEQUENCE [LARGE SCALE GENOMIC DNA]</scope>
    <source>
        <strain evidence="18 19">DSM 44343</strain>
    </source>
</reference>
<comment type="catalytic activity">
    <reaction evidence="1">
        <text>ATP + protein L-histidine = ADP + protein N-phospho-L-histidine.</text>
        <dbReference type="EC" id="2.7.13.3"/>
    </reaction>
</comment>
<comment type="caution">
    <text evidence="18">The sequence shown here is derived from an EMBL/GenBank/DDBJ whole genome shotgun (WGS) entry which is preliminary data.</text>
</comment>
<keyword evidence="7" id="KW-0963">Cytoplasm</keyword>
<keyword evidence="11" id="KW-0408">Iron</keyword>
<protein>
    <recommendedName>
        <fullName evidence="5">Oxygen sensor histidine kinase NreB</fullName>
        <ecNumber evidence="4">2.7.13.3</ecNumber>
    </recommendedName>
    <alternativeName>
        <fullName evidence="15">Nitrogen regulation protein B</fullName>
    </alternativeName>
</protein>
<evidence type="ECO:0000256" key="16">
    <source>
        <dbReference type="SAM" id="Phobius"/>
    </source>
</evidence>
<dbReference type="GO" id="GO:0046872">
    <property type="term" value="F:metal ion binding"/>
    <property type="evidence" value="ECO:0007669"/>
    <property type="project" value="UniProtKB-KW"/>
</dbReference>
<keyword evidence="10 18" id="KW-0418">Kinase</keyword>